<dbReference type="RefSeq" id="WP_043008053.1">
    <property type="nucleotide sequence ID" value="NZ_CP009617.1"/>
</dbReference>
<dbReference type="KEGG" id="vcy:IX92_07255"/>
<sequence length="243" mass="28229">MPIENWGVPEYDLIKTALDLDVKKMDSCMNTITYQRGLNEKLGDLGKLNKLTVLDNNRICLIGVDYAKTHKLQEMKIWTAFPKVWQLDLDSFKNNGYDSDISLMQNIPKQEIKEIKDTYGEGNRRNSDPKREFCLMVGRFEVGEQQCAIITGAYNVCKKSNNWVQMCDKNGNKDQTHAERIALAFCMEYARDLRKDLDWQLPKIQIDIDYIISKSANCDSCRVTLPEIAKRAEEYNMFVRFQD</sequence>
<proteinExistence type="predicted"/>
<evidence type="ECO:0000313" key="2">
    <source>
        <dbReference type="Proteomes" id="UP000030081"/>
    </source>
</evidence>
<protein>
    <submittedName>
        <fullName evidence="1">Uncharacterized protein</fullName>
    </submittedName>
</protein>
<accession>A0AAN0SAI9</accession>
<keyword evidence="2" id="KW-1185">Reference proteome</keyword>
<gene>
    <name evidence="1" type="ORF">IX92_07255</name>
</gene>
<reference evidence="1 2" key="1">
    <citation type="submission" date="2014-10" db="EMBL/GenBank/DDBJ databases">
        <title>The Complete Genome Sequence for the Shellfish Pathogen Vibrio coralliilyticus RE98 Isolated from a Shellfish Hatchery.</title>
        <authorList>
            <person name="Richards G.P."/>
            <person name="Bono J.L."/>
            <person name="Watson M.A."/>
            <person name="Needleman D.S."/>
        </authorList>
    </citation>
    <scope>NUCLEOTIDE SEQUENCE [LARGE SCALE GENOMIC DNA]</scope>
    <source>
        <strain evidence="1 2">RE98</strain>
    </source>
</reference>
<dbReference type="AlphaFoldDB" id="A0AAN0SAI9"/>
<organism evidence="1 2">
    <name type="scientific">Vibrio coralliilyticus</name>
    <dbReference type="NCBI Taxonomy" id="190893"/>
    <lineage>
        <taxon>Bacteria</taxon>
        <taxon>Pseudomonadati</taxon>
        <taxon>Pseudomonadota</taxon>
        <taxon>Gammaproteobacteria</taxon>
        <taxon>Vibrionales</taxon>
        <taxon>Vibrionaceae</taxon>
        <taxon>Vibrio</taxon>
    </lineage>
</organism>
<dbReference type="EMBL" id="CP009617">
    <property type="protein sequence ID" value="AIW18854.1"/>
    <property type="molecule type" value="Genomic_DNA"/>
</dbReference>
<evidence type="ECO:0000313" key="1">
    <source>
        <dbReference type="EMBL" id="AIW18854.1"/>
    </source>
</evidence>
<name>A0AAN0SAI9_9VIBR</name>
<dbReference type="Proteomes" id="UP000030081">
    <property type="component" value="Chromosome 1"/>
</dbReference>